<accession>A0AAW7X0J4</accession>
<feature type="transmembrane region" description="Helical" evidence="1">
    <location>
        <begin position="7"/>
        <end position="25"/>
    </location>
</feature>
<evidence type="ECO:0000313" key="2">
    <source>
        <dbReference type="EMBL" id="MDO6421281.1"/>
    </source>
</evidence>
<gene>
    <name evidence="2" type="ORF">Q4521_02230</name>
</gene>
<keyword evidence="1" id="KW-0812">Transmembrane</keyword>
<dbReference type="EMBL" id="JAUOPB010000001">
    <property type="protein sequence ID" value="MDO6421281.1"/>
    <property type="molecule type" value="Genomic_DNA"/>
</dbReference>
<name>A0AAW7X0J4_9GAMM</name>
<keyword evidence="1" id="KW-1133">Transmembrane helix</keyword>
<comment type="caution">
    <text evidence="2">The sequence shown here is derived from an EMBL/GenBank/DDBJ whole genome shotgun (WGS) entry which is preliminary data.</text>
</comment>
<protein>
    <submittedName>
        <fullName evidence="2">DUF3012 domain-containing protein</fullName>
    </submittedName>
</protein>
<reference evidence="2" key="1">
    <citation type="submission" date="2023-07" db="EMBL/GenBank/DDBJ databases">
        <title>Genome content predicts the carbon catabolic preferences of heterotrophic bacteria.</title>
        <authorList>
            <person name="Gralka M."/>
        </authorList>
    </citation>
    <scope>NUCLEOTIDE SEQUENCE</scope>
    <source>
        <strain evidence="2">I3M17_2</strain>
    </source>
</reference>
<proteinExistence type="predicted"/>
<sequence length="63" mass="7270">MKAQIKVLNVLTGAIITIAFLMLWGCSNKEDYEQWCAVMMEKPNGDWVDPEFEQFAQRCLGEE</sequence>
<dbReference type="InterPro" id="IPR021379">
    <property type="entry name" value="DUF3012"/>
</dbReference>
<dbReference type="AlphaFoldDB" id="A0AAW7X0J4"/>
<organism evidence="2 3">
    <name type="scientific">Saccharophagus degradans</name>
    <dbReference type="NCBI Taxonomy" id="86304"/>
    <lineage>
        <taxon>Bacteria</taxon>
        <taxon>Pseudomonadati</taxon>
        <taxon>Pseudomonadota</taxon>
        <taxon>Gammaproteobacteria</taxon>
        <taxon>Cellvibrionales</taxon>
        <taxon>Cellvibrionaceae</taxon>
        <taxon>Saccharophagus</taxon>
    </lineage>
</organism>
<evidence type="ECO:0000256" key="1">
    <source>
        <dbReference type="SAM" id="Phobius"/>
    </source>
</evidence>
<dbReference type="Proteomes" id="UP001169760">
    <property type="component" value="Unassembled WGS sequence"/>
</dbReference>
<dbReference type="Pfam" id="PF11216">
    <property type="entry name" value="DUF3012"/>
    <property type="match status" value="1"/>
</dbReference>
<evidence type="ECO:0000313" key="3">
    <source>
        <dbReference type="Proteomes" id="UP001169760"/>
    </source>
</evidence>
<keyword evidence="1" id="KW-0472">Membrane</keyword>
<dbReference type="RefSeq" id="WP_216063996.1">
    <property type="nucleotide sequence ID" value="NZ_CP123764.1"/>
</dbReference>